<dbReference type="GO" id="GO:0008253">
    <property type="term" value="F:5'-nucleotidase activity"/>
    <property type="evidence" value="ECO:0007669"/>
    <property type="project" value="InterPro"/>
</dbReference>
<dbReference type="PANTHER" id="PTHR31367">
    <property type="entry name" value="CYTOSOLIC 5'-NUCLEOTIDASE 1 FAMILY MEMBER"/>
    <property type="match status" value="1"/>
</dbReference>
<dbReference type="AlphaFoldDB" id="A0A1T1HB18"/>
<dbReference type="InterPro" id="IPR010394">
    <property type="entry name" value="5-nucleotidase"/>
</dbReference>
<gene>
    <name evidence="1" type="ORF">BTA35_0211595</name>
</gene>
<dbReference type="Proteomes" id="UP000190064">
    <property type="component" value="Unassembled WGS sequence"/>
</dbReference>
<dbReference type="STRING" id="966.BTA35_0211595"/>
<organism evidence="1 2">
    <name type="scientific">Oceanospirillum linum</name>
    <dbReference type="NCBI Taxonomy" id="966"/>
    <lineage>
        <taxon>Bacteria</taxon>
        <taxon>Pseudomonadati</taxon>
        <taxon>Pseudomonadota</taxon>
        <taxon>Gammaproteobacteria</taxon>
        <taxon>Oceanospirillales</taxon>
        <taxon>Oceanospirillaceae</taxon>
        <taxon>Oceanospirillum</taxon>
    </lineage>
</organism>
<comment type="caution">
    <text evidence="1">The sequence shown here is derived from an EMBL/GenBank/DDBJ whole genome shotgun (WGS) entry which is preliminary data.</text>
</comment>
<name>A0A1T1HB18_OCELI</name>
<keyword evidence="2" id="KW-1185">Reference proteome</keyword>
<proteinExistence type="predicted"/>
<evidence type="ECO:0000313" key="1">
    <source>
        <dbReference type="EMBL" id="OOV86927.1"/>
    </source>
</evidence>
<evidence type="ECO:0000313" key="2">
    <source>
        <dbReference type="Proteomes" id="UP000190064"/>
    </source>
</evidence>
<dbReference type="Pfam" id="PF06189">
    <property type="entry name" value="5-nucleotidase"/>
    <property type="match status" value="1"/>
</dbReference>
<dbReference type="RefSeq" id="WP_078319982.1">
    <property type="nucleotide sequence ID" value="NZ_FXTS01000005.1"/>
</dbReference>
<protein>
    <submittedName>
        <fullName evidence="1">5'-nucleotidase</fullName>
    </submittedName>
</protein>
<reference evidence="1" key="1">
    <citation type="submission" date="2017-02" db="EMBL/GenBank/DDBJ databases">
        <title>Draft Genome Sequence of the Salt Water Bacterium Oceanospirillum linum ATCC 11336.</title>
        <authorList>
            <person name="Trachtenberg A.M."/>
            <person name="Carney J.G."/>
            <person name="Linnane J.D."/>
            <person name="Rheaume B.A."/>
            <person name="Pitts N.L."/>
            <person name="Mykles D.L."/>
            <person name="Maclea K.S."/>
        </authorList>
    </citation>
    <scope>NUCLEOTIDE SEQUENCE [LARGE SCALE GENOMIC DNA]</scope>
    <source>
        <strain evidence="1">ATCC 11336</strain>
    </source>
</reference>
<accession>A0A1T1HB18</accession>
<dbReference type="PANTHER" id="PTHR31367:SF5">
    <property type="entry name" value="CYTOSOLIC 5'-NUCLEOTIDASE 1A"/>
    <property type="match status" value="1"/>
</dbReference>
<dbReference type="EMBL" id="MTSD02000004">
    <property type="protein sequence ID" value="OOV86927.1"/>
    <property type="molecule type" value="Genomic_DNA"/>
</dbReference>
<dbReference type="GO" id="GO:0005737">
    <property type="term" value="C:cytoplasm"/>
    <property type="evidence" value="ECO:0007669"/>
    <property type="project" value="InterPro"/>
</dbReference>
<dbReference type="GO" id="GO:0000166">
    <property type="term" value="F:nucleotide binding"/>
    <property type="evidence" value="ECO:0007669"/>
    <property type="project" value="InterPro"/>
</dbReference>
<sequence>MPFPIEDKLVIAVSSSALFDLSESDQVFRDQGAIAYKAFQEQNLNKILQRGVAFPFIRRFLNFNQRFPGEQPVEVVLLSRNSPATGKRVFRSIEHYGLGISRAAFVSGASPFSYIPAFNASLFLSGNETDVRAAVIAGYPAGLVLPSKVEDDSSDAELRIAFDFDGVLADDESEAVFKARGLEKFQEYEQQHQNRVHNPGLLADLFRKLSALQGLEDAELSQNPSYERVLRTAIITARSAPSHERVITTLESWGVSPNETFFLGGMDKSRILDIFRPHLFFDDQVSHLNAQNLAMVHIPFGVANATGNNPGTEEDH</sequence>
<dbReference type="GO" id="GO:0000287">
    <property type="term" value="F:magnesium ion binding"/>
    <property type="evidence" value="ECO:0007669"/>
    <property type="project" value="InterPro"/>
</dbReference>
<dbReference type="GO" id="GO:0009117">
    <property type="term" value="P:nucleotide metabolic process"/>
    <property type="evidence" value="ECO:0007669"/>
    <property type="project" value="InterPro"/>
</dbReference>